<feature type="compositionally biased region" description="Basic residues" evidence="2">
    <location>
        <begin position="170"/>
        <end position="179"/>
    </location>
</feature>
<protein>
    <recommendedName>
        <fullName evidence="5">5-azacytidine-induced protein 1</fullName>
    </recommendedName>
</protein>
<feature type="coiled-coil region" evidence="1">
    <location>
        <begin position="691"/>
        <end position="751"/>
    </location>
</feature>
<feature type="coiled-coil region" evidence="1">
    <location>
        <begin position="536"/>
        <end position="577"/>
    </location>
</feature>
<feature type="region of interest" description="Disordered" evidence="2">
    <location>
        <begin position="134"/>
        <end position="199"/>
    </location>
</feature>
<organism evidence="3 4">
    <name type="scientific">Cryptolaemus montrouzieri</name>
    <dbReference type="NCBI Taxonomy" id="559131"/>
    <lineage>
        <taxon>Eukaryota</taxon>
        <taxon>Metazoa</taxon>
        <taxon>Ecdysozoa</taxon>
        <taxon>Arthropoda</taxon>
        <taxon>Hexapoda</taxon>
        <taxon>Insecta</taxon>
        <taxon>Pterygota</taxon>
        <taxon>Neoptera</taxon>
        <taxon>Endopterygota</taxon>
        <taxon>Coleoptera</taxon>
        <taxon>Polyphaga</taxon>
        <taxon>Cucujiformia</taxon>
        <taxon>Coccinelloidea</taxon>
        <taxon>Coccinellidae</taxon>
        <taxon>Scymninae</taxon>
        <taxon>Scymnini</taxon>
        <taxon>Cryptolaemus</taxon>
    </lineage>
</organism>
<evidence type="ECO:0000256" key="2">
    <source>
        <dbReference type="SAM" id="MobiDB-lite"/>
    </source>
</evidence>
<dbReference type="AlphaFoldDB" id="A0ABD2N7D4"/>
<feature type="region of interest" description="Disordered" evidence="2">
    <location>
        <begin position="353"/>
        <end position="383"/>
    </location>
</feature>
<dbReference type="PANTHER" id="PTHR31540">
    <property type="entry name" value="CENTROSOMAL PROTEIN OF 131 KDA"/>
    <property type="match status" value="1"/>
</dbReference>
<reference evidence="3 4" key="1">
    <citation type="journal article" date="2021" name="BMC Biol.">
        <title>Horizontally acquired antibacterial genes associated with adaptive radiation of ladybird beetles.</title>
        <authorList>
            <person name="Li H.S."/>
            <person name="Tang X.F."/>
            <person name="Huang Y.H."/>
            <person name="Xu Z.Y."/>
            <person name="Chen M.L."/>
            <person name="Du X.Y."/>
            <person name="Qiu B.Y."/>
            <person name="Chen P.T."/>
            <person name="Zhang W."/>
            <person name="Slipinski A."/>
            <person name="Escalona H.E."/>
            <person name="Waterhouse R.M."/>
            <person name="Zwick A."/>
            <person name="Pang H."/>
        </authorList>
    </citation>
    <scope>NUCLEOTIDE SEQUENCE [LARGE SCALE GENOMIC DNA]</scope>
    <source>
        <strain evidence="3">SYSU2018</strain>
    </source>
</reference>
<evidence type="ECO:0008006" key="5">
    <source>
        <dbReference type="Google" id="ProtNLM"/>
    </source>
</evidence>
<evidence type="ECO:0000313" key="4">
    <source>
        <dbReference type="Proteomes" id="UP001516400"/>
    </source>
</evidence>
<comment type="caution">
    <text evidence="3">The sequence shown here is derived from an EMBL/GenBank/DDBJ whole genome shotgun (WGS) entry which is preliminary data.</text>
</comment>
<name>A0ABD2N7D4_9CUCU</name>
<sequence length="981" mass="115084">MPDSPRKNPIFPEFNQKNEQNYSYKSLLFTVIQHISNSEGKQEDTNTQCIKTVEVFEEQRDENDFDLNLTVNNWLEELNLKTVQQKELETDKYIKEVRQRCGNSETATVSSRDLPSLSEIDIDDLFKLEIDENTEEQHDKSDIQTISPSSSPPPRSNKLLCKESNEKVFRKATKPKSPARKPPSNKFHTEKSVENNKTVRSNKTFSKAKFIAMPIKLKKTCESPRKNADLVEDNIETWIGKQEMHPRGKKAVFTDLIDRVDDLRSTTEIICKDIPVDAAPTPEENKQENFDDLETLIEALEHQDKTSQNSIKTMKKIVTSELSNSIILNENEENMSFKRRNDKIEDNPNAEITSVTSEGMNQKTTSGLTSPSESQGSRNEDNNSVCKHFKNVQKQELLEESKQAQNDVKVDMCGGDHSRTRPCNGHHNYKELLSYLDEVDKKCTKTLEVAKERAQTASKLVLESSNLFETMPKVEDLLTHTPGELASFIIDLSLRVKDKTSCIALLQSELASLRDKVLTQSKQAEAMLRHKLKEKKEETERIAKRHQKFIDQLMEEKKTMARKCEELVEEMTAMEDKYVSNMKAVEHKHQVEIQKMKDMNAASEKLRRERWIEGRTQKIKEMAVKSIEPEVERMEKRHQEELSNLRALHKREIEEMELRAARKLQEHSESVREQLIQDREKALAHERDVMRLRYEKLVESEERSYQEQRRRLLADHANRVAECEEREAQVVAEKERAIKQAQDEFEEKLQAAARRHANEMKLVKETTVMEMENWKNSFRKQQSALLMEKETSIRRECRKERDREIELVIERLENEANKARTQMEQTTENRIKRIREKYEAEMRDLEMLEKDAQNKYCEARSKLLEYEDVILTLRTSIRQLETQLTEEKLKRSKLEAEREEIRQAIRKEYEDKMQSLENEVEELRTSGDKQVEQLYSRVRVSLARKDELLAELSNDYKALKEKCVYLENMIEQQRKEFMINN</sequence>
<dbReference type="PANTHER" id="PTHR31540:SF1">
    <property type="entry name" value="CENTROSOMAL PROTEIN OF 131 KDA"/>
    <property type="match status" value="1"/>
</dbReference>
<evidence type="ECO:0000313" key="3">
    <source>
        <dbReference type="EMBL" id="KAL3274189.1"/>
    </source>
</evidence>
<proteinExistence type="predicted"/>
<accession>A0ABD2N7D4</accession>
<gene>
    <name evidence="3" type="ORF">HHI36_015606</name>
</gene>
<feature type="compositionally biased region" description="Basic and acidic residues" evidence="2">
    <location>
        <begin position="160"/>
        <end position="169"/>
    </location>
</feature>
<feature type="coiled-coil region" evidence="1">
    <location>
        <begin position="631"/>
        <end position="666"/>
    </location>
</feature>
<dbReference type="EMBL" id="JABFTP020000062">
    <property type="protein sequence ID" value="KAL3274189.1"/>
    <property type="molecule type" value="Genomic_DNA"/>
</dbReference>
<keyword evidence="1" id="KW-0175">Coiled coil</keyword>
<keyword evidence="4" id="KW-1185">Reference proteome</keyword>
<dbReference type="Proteomes" id="UP001516400">
    <property type="component" value="Unassembled WGS sequence"/>
</dbReference>
<evidence type="ECO:0000256" key="1">
    <source>
        <dbReference type="SAM" id="Coils"/>
    </source>
</evidence>
<dbReference type="InterPro" id="IPR030465">
    <property type="entry name" value="CEP131"/>
</dbReference>
<feature type="coiled-coil region" evidence="1">
    <location>
        <begin position="802"/>
        <end position="976"/>
    </location>
</feature>